<keyword evidence="4" id="KW-1185">Reference proteome</keyword>
<comment type="caution">
    <text evidence="3">The sequence shown here is derived from an EMBL/GenBank/DDBJ whole genome shotgun (WGS) entry which is preliminary data.</text>
</comment>
<protein>
    <submittedName>
        <fullName evidence="3">Uncharacterized protein</fullName>
    </submittedName>
</protein>
<evidence type="ECO:0000313" key="4">
    <source>
        <dbReference type="Proteomes" id="UP001642540"/>
    </source>
</evidence>
<feature type="compositionally biased region" description="Polar residues" evidence="1">
    <location>
        <begin position="125"/>
        <end position="134"/>
    </location>
</feature>
<feature type="transmembrane region" description="Helical" evidence="2">
    <location>
        <begin position="12"/>
        <end position="30"/>
    </location>
</feature>
<evidence type="ECO:0000313" key="3">
    <source>
        <dbReference type="EMBL" id="CAL8109425.1"/>
    </source>
</evidence>
<dbReference type="EMBL" id="CAXLJM020000041">
    <property type="protein sequence ID" value="CAL8109425.1"/>
    <property type="molecule type" value="Genomic_DNA"/>
</dbReference>
<accession>A0ABP1QNC7</accession>
<keyword evidence="2" id="KW-1133">Transmembrane helix</keyword>
<keyword evidence="2" id="KW-0472">Membrane</keyword>
<evidence type="ECO:0000256" key="2">
    <source>
        <dbReference type="SAM" id="Phobius"/>
    </source>
</evidence>
<feature type="region of interest" description="Disordered" evidence="1">
    <location>
        <begin position="71"/>
        <end position="105"/>
    </location>
</feature>
<feature type="compositionally biased region" description="Polar residues" evidence="1">
    <location>
        <begin position="77"/>
        <end position="105"/>
    </location>
</feature>
<dbReference type="Proteomes" id="UP001642540">
    <property type="component" value="Unassembled WGS sequence"/>
</dbReference>
<reference evidence="3 4" key="1">
    <citation type="submission" date="2024-08" db="EMBL/GenBank/DDBJ databases">
        <authorList>
            <person name="Cucini C."/>
            <person name="Frati F."/>
        </authorList>
    </citation>
    <scope>NUCLEOTIDE SEQUENCE [LARGE SCALE GENOMIC DNA]</scope>
</reference>
<feature type="compositionally biased region" description="Low complexity" evidence="1">
    <location>
        <begin position="147"/>
        <end position="162"/>
    </location>
</feature>
<gene>
    <name evidence="3" type="ORF">ODALV1_LOCUS13353</name>
</gene>
<keyword evidence="2" id="KW-0812">Transmembrane</keyword>
<proteinExistence type="predicted"/>
<sequence>MSSFSTTVLVKLMLMGLLSFALLLTANGYYSGLRYGKRLPYEVTRVNLRSSTPRVIQSRSQVRFYAGSRYGGKRSYWDTSMSDSESSPPTDYYQQQVRSGSGSGANSPIDCLYVPYVGVRCLPRNSDSTWSNLGESDEDSGSPNTMNGNPSSSSPVGGSDAS</sequence>
<feature type="region of interest" description="Disordered" evidence="1">
    <location>
        <begin position="125"/>
        <end position="162"/>
    </location>
</feature>
<evidence type="ECO:0000256" key="1">
    <source>
        <dbReference type="SAM" id="MobiDB-lite"/>
    </source>
</evidence>
<name>A0ABP1QNC7_9HEXA</name>
<organism evidence="3 4">
    <name type="scientific">Orchesella dallaii</name>
    <dbReference type="NCBI Taxonomy" id="48710"/>
    <lineage>
        <taxon>Eukaryota</taxon>
        <taxon>Metazoa</taxon>
        <taxon>Ecdysozoa</taxon>
        <taxon>Arthropoda</taxon>
        <taxon>Hexapoda</taxon>
        <taxon>Collembola</taxon>
        <taxon>Entomobryomorpha</taxon>
        <taxon>Entomobryoidea</taxon>
        <taxon>Orchesellidae</taxon>
        <taxon>Orchesellinae</taxon>
        <taxon>Orchesella</taxon>
    </lineage>
</organism>